<keyword evidence="13" id="KW-0560">Oxidoreductase</keyword>
<evidence type="ECO:0000256" key="1">
    <source>
        <dbReference type="ARBA" id="ARBA00004496"/>
    </source>
</evidence>
<comment type="subcellular location">
    <subcellularLocation>
        <location evidence="1">Cytoplasm</location>
    </subcellularLocation>
</comment>
<dbReference type="PROSITE" id="PS50944">
    <property type="entry name" value="HTH_DTXR"/>
    <property type="match status" value="1"/>
</dbReference>
<gene>
    <name evidence="13" type="ORF">HLPCO_001316</name>
</gene>
<comment type="caution">
    <text evidence="13">The sequence shown here is derived from an EMBL/GenBank/DDBJ whole genome shotgun (WGS) entry which is preliminary data.</text>
</comment>
<keyword evidence="10" id="KW-0464">Manganese</keyword>
<evidence type="ECO:0000256" key="2">
    <source>
        <dbReference type="ARBA" id="ARBA00007871"/>
    </source>
</evidence>
<dbReference type="GO" id="GO:0003700">
    <property type="term" value="F:DNA-binding transcription factor activity"/>
    <property type="evidence" value="ECO:0007669"/>
    <property type="project" value="InterPro"/>
</dbReference>
<dbReference type="EMBL" id="AFNU02000004">
    <property type="protein sequence ID" value="ERJ12330.1"/>
    <property type="molecule type" value="Genomic_DNA"/>
</dbReference>
<dbReference type="Gene3D" id="1.10.60.10">
    <property type="entry name" value="Iron dependent repressor, metal binding and dimerisation domain"/>
    <property type="match status" value="1"/>
</dbReference>
<dbReference type="GO" id="GO:0016491">
    <property type="term" value="F:oxidoreductase activity"/>
    <property type="evidence" value="ECO:0007669"/>
    <property type="project" value="UniProtKB-KW"/>
</dbReference>
<sequence length="159" mass="18786">MLNNHFFTFSESMKRDSKLTASEEDYIEMIYRLCVEGSGYTRVSDIAISLHVKPPSVSNMLKRLSQKKLIKHADYGTIELTDSGQEIGCYLLERHKIVERFLKILKIKDQQLFEDTEKIEHTISNETLESLRKLVLFFEHHDDLLQRFYNFTSVQQHKQ</sequence>
<dbReference type="Pfam" id="PF02742">
    <property type="entry name" value="Fe_dep_repr_C"/>
    <property type="match status" value="1"/>
</dbReference>
<reference evidence="13 14" key="2">
    <citation type="journal article" date="2013" name="PLoS ONE">
        <title>INDIGO - INtegrated Data Warehouse of MIcrobial GenOmes with Examples from the Red Sea Extremophiles.</title>
        <authorList>
            <person name="Alam I."/>
            <person name="Antunes A."/>
            <person name="Kamau A.A."/>
            <person name="Ba Alawi W."/>
            <person name="Kalkatawi M."/>
            <person name="Stingl U."/>
            <person name="Bajic V.B."/>
        </authorList>
    </citation>
    <scope>NUCLEOTIDE SEQUENCE [LARGE SCALE GENOMIC DNA]</scope>
    <source>
        <strain evidence="13 14">SSD-17B</strain>
    </source>
</reference>
<evidence type="ECO:0000256" key="10">
    <source>
        <dbReference type="ARBA" id="ARBA00023211"/>
    </source>
</evidence>
<dbReference type="GO" id="GO:0046983">
    <property type="term" value="F:protein dimerization activity"/>
    <property type="evidence" value="ECO:0007669"/>
    <property type="project" value="InterPro"/>
</dbReference>
<dbReference type="InParanoid" id="U2FHM1"/>
<dbReference type="SUPFAM" id="SSF47979">
    <property type="entry name" value="Iron-dependent repressor protein, dimerization domain"/>
    <property type="match status" value="1"/>
</dbReference>
<dbReference type="InterPro" id="IPR001367">
    <property type="entry name" value="Fe_dep_repressor"/>
</dbReference>
<feature type="domain" description="HTH dtxR-type" evidence="12">
    <location>
        <begin position="19"/>
        <end position="81"/>
    </location>
</feature>
<dbReference type="InterPro" id="IPR036388">
    <property type="entry name" value="WH-like_DNA-bd_sf"/>
</dbReference>
<evidence type="ECO:0000256" key="5">
    <source>
        <dbReference type="ARBA" id="ARBA00022491"/>
    </source>
</evidence>
<dbReference type="RefSeq" id="WP_008825093.1">
    <property type="nucleotide sequence ID" value="NZ_AFNU02000004.1"/>
</dbReference>
<keyword evidence="14" id="KW-1185">Reference proteome</keyword>
<dbReference type="PANTHER" id="PTHR33238:SF11">
    <property type="entry name" value="TRANSCRIPTIONAL REGULATOR MNTR"/>
    <property type="match status" value="1"/>
</dbReference>
<keyword evidence="8" id="KW-0010">Activator</keyword>
<dbReference type="InterPro" id="IPR050536">
    <property type="entry name" value="DtxR_MntR_Metal-Reg"/>
</dbReference>
<evidence type="ECO:0000256" key="4">
    <source>
        <dbReference type="ARBA" id="ARBA00022490"/>
    </source>
</evidence>
<dbReference type="OrthoDB" id="9791355at2"/>
<keyword evidence="9" id="KW-0804">Transcription</keyword>
<protein>
    <recommendedName>
        <fullName evidence="11">Manganese transport regulator</fullName>
    </recommendedName>
</protein>
<evidence type="ECO:0000256" key="11">
    <source>
        <dbReference type="ARBA" id="ARBA00032593"/>
    </source>
</evidence>
<dbReference type="InterPro" id="IPR036421">
    <property type="entry name" value="Fe_dep_repressor_sf"/>
</dbReference>
<dbReference type="Proteomes" id="UP000005707">
    <property type="component" value="Unassembled WGS sequence"/>
</dbReference>
<dbReference type="eggNOG" id="COG1321">
    <property type="taxonomic scope" value="Bacteria"/>
</dbReference>
<dbReference type="GO" id="GO:0005737">
    <property type="term" value="C:cytoplasm"/>
    <property type="evidence" value="ECO:0007669"/>
    <property type="project" value="UniProtKB-SubCell"/>
</dbReference>
<dbReference type="PANTHER" id="PTHR33238">
    <property type="entry name" value="IRON (METAL) DEPENDENT REPRESSOR, DTXR FAMILY"/>
    <property type="match status" value="1"/>
</dbReference>
<dbReference type="AlphaFoldDB" id="U2FHM1"/>
<dbReference type="GO" id="GO:0046914">
    <property type="term" value="F:transition metal ion binding"/>
    <property type="evidence" value="ECO:0007669"/>
    <property type="project" value="InterPro"/>
</dbReference>
<dbReference type="InterPro" id="IPR022689">
    <property type="entry name" value="Iron_dep_repressor"/>
</dbReference>
<dbReference type="Pfam" id="PF01325">
    <property type="entry name" value="Fe_dep_repress"/>
    <property type="match status" value="1"/>
</dbReference>
<comment type="subunit">
    <text evidence="3">Homodimer.</text>
</comment>
<keyword evidence="5" id="KW-0678">Repressor</keyword>
<dbReference type="SUPFAM" id="SSF46785">
    <property type="entry name" value="Winged helix' DNA-binding domain"/>
    <property type="match status" value="1"/>
</dbReference>
<name>U2FHM1_9MOLU</name>
<comment type="similarity">
    <text evidence="2">Belongs to the DtxR/MntR family.</text>
</comment>
<dbReference type="Gene3D" id="1.10.10.10">
    <property type="entry name" value="Winged helix-like DNA-binding domain superfamily/Winged helix DNA-binding domain"/>
    <property type="match status" value="1"/>
</dbReference>
<evidence type="ECO:0000256" key="9">
    <source>
        <dbReference type="ARBA" id="ARBA00023163"/>
    </source>
</evidence>
<evidence type="ECO:0000256" key="7">
    <source>
        <dbReference type="ARBA" id="ARBA00023125"/>
    </source>
</evidence>
<organism evidence="13 14">
    <name type="scientific">Haloplasma contractile SSD-17B</name>
    <dbReference type="NCBI Taxonomy" id="1033810"/>
    <lineage>
        <taxon>Bacteria</taxon>
        <taxon>Bacillati</taxon>
        <taxon>Mycoplasmatota</taxon>
        <taxon>Mollicutes</taxon>
        <taxon>Haloplasmatales</taxon>
        <taxon>Haloplasmataceae</taxon>
        <taxon>Haloplasma</taxon>
    </lineage>
</organism>
<accession>U2FHM1</accession>
<dbReference type="InterPro" id="IPR036390">
    <property type="entry name" value="WH_DNA-bd_sf"/>
</dbReference>
<keyword evidence="7" id="KW-0238">DNA-binding</keyword>
<evidence type="ECO:0000256" key="3">
    <source>
        <dbReference type="ARBA" id="ARBA00011738"/>
    </source>
</evidence>
<keyword evidence="6" id="KW-0805">Transcription regulation</keyword>
<evidence type="ECO:0000256" key="8">
    <source>
        <dbReference type="ARBA" id="ARBA00023159"/>
    </source>
</evidence>
<dbReference type="SMART" id="SM00529">
    <property type="entry name" value="HTH_DTXR"/>
    <property type="match status" value="1"/>
</dbReference>
<keyword evidence="4" id="KW-0963">Cytoplasm</keyword>
<evidence type="ECO:0000259" key="12">
    <source>
        <dbReference type="PROSITE" id="PS50944"/>
    </source>
</evidence>
<reference evidence="13 14" key="1">
    <citation type="journal article" date="2011" name="J. Bacteriol.">
        <title>Genome sequence of Haloplasma contractile, an unusual contractile bacterium from a deep-sea anoxic brine lake.</title>
        <authorList>
            <person name="Antunes A."/>
            <person name="Alam I."/>
            <person name="El Dorry H."/>
            <person name="Siam R."/>
            <person name="Robertson A."/>
            <person name="Bajic V.B."/>
            <person name="Stingl U."/>
        </authorList>
    </citation>
    <scope>NUCLEOTIDE SEQUENCE [LARGE SCALE GENOMIC DNA]</scope>
    <source>
        <strain evidence="13 14">SSD-17B</strain>
    </source>
</reference>
<dbReference type="InterPro" id="IPR022687">
    <property type="entry name" value="HTH_DTXR"/>
</dbReference>
<dbReference type="FunCoup" id="U2FHM1">
    <property type="interactions" value="27"/>
</dbReference>
<evidence type="ECO:0000313" key="13">
    <source>
        <dbReference type="EMBL" id="ERJ12330.1"/>
    </source>
</evidence>
<evidence type="ECO:0000256" key="6">
    <source>
        <dbReference type="ARBA" id="ARBA00023015"/>
    </source>
</evidence>
<proteinExistence type="inferred from homology"/>
<dbReference type="GO" id="GO:0003677">
    <property type="term" value="F:DNA binding"/>
    <property type="evidence" value="ECO:0007669"/>
    <property type="project" value="UniProtKB-KW"/>
</dbReference>
<evidence type="ECO:0000313" key="14">
    <source>
        <dbReference type="Proteomes" id="UP000005707"/>
    </source>
</evidence>
<dbReference type="STRING" id="1033810.HLPCO_001316"/>